<dbReference type="InterPro" id="IPR051200">
    <property type="entry name" value="Host-pathogen_enzymatic-act"/>
</dbReference>
<dbReference type="SUPFAM" id="SSF50974">
    <property type="entry name" value="Nitrous oxide reductase, N-terminal domain"/>
    <property type="match status" value="1"/>
</dbReference>
<comment type="caution">
    <text evidence="2">The sequence shown here is derived from an EMBL/GenBank/DDBJ whole genome shotgun (WGS) entry which is preliminary data.</text>
</comment>
<dbReference type="EMBL" id="AZHF01000002">
    <property type="protein sequence ID" value="OAA79031.1"/>
    <property type="molecule type" value="Genomic_DNA"/>
</dbReference>
<organism evidence="2 3">
    <name type="scientific">Akanthomyces lecanii RCEF 1005</name>
    <dbReference type="NCBI Taxonomy" id="1081108"/>
    <lineage>
        <taxon>Eukaryota</taxon>
        <taxon>Fungi</taxon>
        <taxon>Dikarya</taxon>
        <taxon>Ascomycota</taxon>
        <taxon>Pezizomycotina</taxon>
        <taxon>Sordariomycetes</taxon>
        <taxon>Hypocreomycetidae</taxon>
        <taxon>Hypocreales</taxon>
        <taxon>Cordycipitaceae</taxon>
        <taxon>Akanthomyces</taxon>
        <taxon>Cordyceps confragosa</taxon>
    </lineage>
</organism>
<dbReference type="InterPro" id="IPR015943">
    <property type="entry name" value="WD40/YVTN_repeat-like_dom_sf"/>
</dbReference>
<dbReference type="Proteomes" id="UP000076881">
    <property type="component" value="Unassembled WGS sequence"/>
</dbReference>
<evidence type="ECO:0000313" key="2">
    <source>
        <dbReference type="EMBL" id="OAA79031.1"/>
    </source>
</evidence>
<proteinExistence type="predicted"/>
<gene>
    <name evidence="2" type="ORF">LEL_02517</name>
</gene>
<dbReference type="AlphaFoldDB" id="A0A168IBH4"/>
<dbReference type="PANTHER" id="PTHR47197">
    <property type="entry name" value="PROTEIN NIRF"/>
    <property type="match status" value="1"/>
</dbReference>
<dbReference type="Gene3D" id="2.130.10.10">
    <property type="entry name" value="YVTN repeat-like/Quinoprotein amine dehydrogenase"/>
    <property type="match status" value="2"/>
</dbReference>
<feature type="signal peptide" evidence="1">
    <location>
        <begin position="1"/>
        <end position="19"/>
    </location>
</feature>
<protein>
    <submittedName>
        <fullName evidence="2">40-residue YVTN family beta-propeller repeat protein</fullName>
    </submittedName>
</protein>
<evidence type="ECO:0000256" key="1">
    <source>
        <dbReference type="SAM" id="SignalP"/>
    </source>
</evidence>
<sequence length="486" mass="50669">MKVAFAAPLVALGIAAGNAQVQAPALAGAAQPISPADRIYTGDQSSNTITVIQPATGLVLGTISLGDTRLGGVLNPQYIRSVNAHGLGFSRDGRHIVSLSVTTNTATVIRTADNVIVSQTYTDRNPHEAFFAADNRTVWVGTRGVDSITVIDGLAGGVVARIPSPGGPSKVLFSPDGATAYANHINGSYVSIIDVASRRETATVTGLADKFSSDMMLSADGDRLWVAHKMVGKVSVVSLRQRKVVAVLDTGGETNHPMFAVLNGTTHGFVTVAATNETKMYAQPDADQAPVYVGAIKASGIEPHGLWPSPDNTRLFVLNEHSDTVDEVDLTARPLPTVVRTLHVGQEGQALVYVANAVPHGNGTQNLGRQGLVETPAANKLVTLHGPHNSGGGGQHAPSALVTVRQQGGLDMVQVIGRDLQLNTTYTVSATCHKCRGVQIPLVDFKPTVPTGTGCGSAPQVLAFVKFFGVYDLESLTLTKAVAGSS</sequence>
<name>A0A168IBH4_CORDF</name>
<keyword evidence="3" id="KW-1185">Reference proteome</keyword>
<feature type="chain" id="PRO_5007897814" evidence="1">
    <location>
        <begin position="20"/>
        <end position="486"/>
    </location>
</feature>
<accession>A0A168IBH4</accession>
<dbReference type="OrthoDB" id="10044505at2759"/>
<keyword evidence="1" id="KW-0732">Signal</keyword>
<dbReference type="PANTHER" id="PTHR47197:SF3">
    <property type="entry name" value="DIHYDRO-HEME D1 DEHYDROGENASE"/>
    <property type="match status" value="1"/>
</dbReference>
<dbReference type="InterPro" id="IPR011045">
    <property type="entry name" value="N2O_reductase_N"/>
</dbReference>
<evidence type="ECO:0000313" key="3">
    <source>
        <dbReference type="Proteomes" id="UP000076881"/>
    </source>
</evidence>
<reference evidence="2 3" key="1">
    <citation type="journal article" date="2016" name="Genome Biol. Evol.">
        <title>Divergent and convergent evolution of fungal pathogenicity.</title>
        <authorList>
            <person name="Shang Y."/>
            <person name="Xiao G."/>
            <person name="Zheng P."/>
            <person name="Cen K."/>
            <person name="Zhan S."/>
            <person name="Wang C."/>
        </authorList>
    </citation>
    <scope>NUCLEOTIDE SEQUENCE [LARGE SCALE GENOMIC DNA]</scope>
    <source>
        <strain evidence="2 3">RCEF 1005</strain>
    </source>
</reference>